<reference evidence="1 2" key="1">
    <citation type="submission" date="2019-03" db="EMBL/GenBank/DDBJ databases">
        <title>Draft genome of Massilia hortus sp. nov., a novel bacterial species of the Oxalobacteraceae family.</title>
        <authorList>
            <person name="Peta V."/>
            <person name="Raths R."/>
            <person name="Bucking H."/>
        </authorList>
    </citation>
    <scope>NUCLEOTIDE SEQUENCE [LARGE SCALE GENOMIC DNA]</scope>
    <source>
        <strain evidence="1 2">ONC3</strain>
    </source>
</reference>
<keyword evidence="2" id="KW-1185">Reference proteome</keyword>
<accession>A0A4Y9SWU7</accession>
<protein>
    <submittedName>
        <fullName evidence="1">Uncharacterized protein</fullName>
    </submittedName>
</protein>
<evidence type="ECO:0000313" key="2">
    <source>
        <dbReference type="Proteomes" id="UP000297258"/>
    </source>
</evidence>
<organism evidence="1 2">
    <name type="scientific">Massilia horti</name>
    <dbReference type="NCBI Taxonomy" id="2562153"/>
    <lineage>
        <taxon>Bacteria</taxon>
        <taxon>Pseudomonadati</taxon>
        <taxon>Pseudomonadota</taxon>
        <taxon>Betaproteobacteria</taxon>
        <taxon>Burkholderiales</taxon>
        <taxon>Oxalobacteraceae</taxon>
        <taxon>Telluria group</taxon>
        <taxon>Massilia</taxon>
    </lineage>
</organism>
<dbReference type="EMBL" id="SPUM01000104">
    <property type="protein sequence ID" value="TFW30902.1"/>
    <property type="molecule type" value="Genomic_DNA"/>
</dbReference>
<proteinExistence type="predicted"/>
<evidence type="ECO:0000313" key="1">
    <source>
        <dbReference type="EMBL" id="TFW30902.1"/>
    </source>
</evidence>
<gene>
    <name evidence="1" type="ORF">E4O92_15295</name>
</gene>
<sequence>MSGSTTFNPCSGIVMNNWLIWCCCAQSSNAAPRRCQSAVRHIHVARLLACMPSGRVMAAWDTPSALSDPGLACSQAARTGKVKNSRTKNGYLNMGRIGRHLSLVWHGVGVLPDQ</sequence>
<name>A0A4Y9SWU7_9BURK</name>
<dbReference type="AlphaFoldDB" id="A0A4Y9SWU7"/>
<comment type="caution">
    <text evidence="1">The sequence shown here is derived from an EMBL/GenBank/DDBJ whole genome shotgun (WGS) entry which is preliminary data.</text>
</comment>
<dbReference type="RefSeq" id="WP_167759805.1">
    <property type="nucleotide sequence ID" value="NZ_SPUM01000104.1"/>
</dbReference>
<dbReference type="Proteomes" id="UP000297258">
    <property type="component" value="Unassembled WGS sequence"/>
</dbReference>